<protein>
    <submittedName>
        <fullName evidence="1">Uncharacterized protein</fullName>
    </submittedName>
</protein>
<dbReference type="Proteomes" id="UP001525961">
    <property type="component" value="Unassembled WGS sequence"/>
</dbReference>
<name>A0ABT2NFS4_9CYAN</name>
<proteinExistence type="predicted"/>
<evidence type="ECO:0000313" key="2">
    <source>
        <dbReference type="Proteomes" id="UP001525961"/>
    </source>
</evidence>
<dbReference type="RefSeq" id="WP_261199263.1">
    <property type="nucleotide sequence ID" value="NZ_JAMXFA010000063.1"/>
</dbReference>
<gene>
    <name evidence="1" type="ORF">NG792_26830</name>
</gene>
<dbReference type="EMBL" id="JAMXFA010000063">
    <property type="protein sequence ID" value="MCT7981346.1"/>
    <property type="molecule type" value="Genomic_DNA"/>
</dbReference>
<reference evidence="1 2" key="1">
    <citation type="journal article" date="2022" name="Front. Microbiol.">
        <title>High genomic differentiation and limited gene flow indicate recent cryptic speciation within the genus Laspinema (cyanobacteria).</title>
        <authorList>
            <person name="Stanojkovic A."/>
            <person name="Skoupy S."/>
            <person name="Skaloud P."/>
            <person name="Dvorak P."/>
        </authorList>
    </citation>
    <scope>NUCLEOTIDE SEQUENCE [LARGE SCALE GENOMIC DNA]</scope>
    <source>
        <strain evidence="1 2">D3b</strain>
    </source>
</reference>
<comment type="caution">
    <text evidence="1">The sequence shown here is derived from an EMBL/GenBank/DDBJ whole genome shotgun (WGS) entry which is preliminary data.</text>
</comment>
<evidence type="ECO:0000313" key="1">
    <source>
        <dbReference type="EMBL" id="MCT7981346.1"/>
    </source>
</evidence>
<keyword evidence="2" id="KW-1185">Reference proteome</keyword>
<organism evidence="1 2">
    <name type="scientific">Laspinema olomoucense D3b</name>
    <dbReference type="NCBI Taxonomy" id="2953688"/>
    <lineage>
        <taxon>Bacteria</taxon>
        <taxon>Bacillati</taxon>
        <taxon>Cyanobacteriota</taxon>
        <taxon>Cyanophyceae</taxon>
        <taxon>Oscillatoriophycideae</taxon>
        <taxon>Oscillatoriales</taxon>
        <taxon>Laspinemataceae</taxon>
        <taxon>Laspinema</taxon>
        <taxon>Laspinema olomoucense</taxon>
    </lineage>
</organism>
<sequence length="56" mass="6196">MTGLPFYWEWRSQIMHLGRKIPAAIAFVSLRGLAIADYALAGGRIGTLHISPMIKV</sequence>
<accession>A0ABT2NFS4</accession>